<dbReference type="RefSeq" id="WP_203940944.1">
    <property type="nucleotide sequence ID" value="NZ_BAAAGJ010000003.1"/>
</dbReference>
<gene>
    <name evidence="2" type="ORF">Sya03_51020</name>
</gene>
<name>A0A8J3YD32_9ACTN</name>
<proteinExistence type="predicted"/>
<dbReference type="AlphaFoldDB" id="A0A8J3YD32"/>
<dbReference type="EMBL" id="BOOY01000036">
    <property type="protein sequence ID" value="GIJ05750.1"/>
    <property type="molecule type" value="Genomic_DNA"/>
</dbReference>
<accession>A0A8J3YD32</accession>
<evidence type="ECO:0000256" key="1">
    <source>
        <dbReference type="SAM" id="MobiDB-lite"/>
    </source>
</evidence>
<sequence>MSINGVPPHLGGERVAAEAVDLDGATVGETGPEYTADEVVPDADLNPPTHDTDGTPVGAADADADAR</sequence>
<feature type="region of interest" description="Disordered" evidence="1">
    <location>
        <begin position="26"/>
        <end position="67"/>
    </location>
</feature>
<comment type="caution">
    <text evidence="2">The sequence shown here is derived from an EMBL/GenBank/DDBJ whole genome shotgun (WGS) entry which is preliminary data.</text>
</comment>
<reference evidence="2" key="1">
    <citation type="submission" date="2021-01" db="EMBL/GenBank/DDBJ databases">
        <title>Whole genome shotgun sequence of Spirilliplanes yamanashiensis NBRC 15828.</title>
        <authorList>
            <person name="Komaki H."/>
            <person name="Tamura T."/>
        </authorList>
    </citation>
    <scope>NUCLEOTIDE SEQUENCE</scope>
    <source>
        <strain evidence="2">NBRC 15828</strain>
    </source>
</reference>
<dbReference type="Proteomes" id="UP000652013">
    <property type="component" value="Unassembled WGS sequence"/>
</dbReference>
<organism evidence="2 3">
    <name type="scientific">Spirilliplanes yamanashiensis</name>
    <dbReference type="NCBI Taxonomy" id="42233"/>
    <lineage>
        <taxon>Bacteria</taxon>
        <taxon>Bacillati</taxon>
        <taxon>Actinomycetota</taxon>
        <taxon>Actinomycetes</taxon>
        <taxon>Micromonosporales</taxon>
        <taxon>Micromonosporaceae</taxon>
        <taxon>Spirilliplanes</taxon>
    </lineage>
</organism>
<keyword evidence="3" id="KW-1185">Reference proteome</keyword>
<evidence type="ECO:0000313" key="2">
    <source>
        <dbReference type="EMBL" id="GIJ05750.1"/>
    </source>
</evidence>
<evidence type="ECO:0000313" key="3">
    <source>
        <dbReference type="Proteomes" id="UP000652013"/>
    </source>
</evidence>
<protein>
    <submittedName>
        <fullName evidence="2">Uncharacterized protein</fullName>
    </submittedName>
</protein>